<dbReference type="Proteomes" id="UP000326582">
    <property type="component" value="Chromosome 2"/>
</dbReference>
<proteinExistence type="predicted"/>
<evidence type="ECO:0000313" key="2">
    <source>
        <dbReference type="Proteomes" id="UP000326582"/>
    </source>
</evidence>
<sequence>MLDSRSLEVISRFKSAILTRAQTQERSSNLPTSNRGKKLPSLAARNHALTPKVVEYAGQDHLVLTNDVIERSNYRNKRRWSDFYGPENGQYGDSSDGTSASESDDDGSSSDDDDENSLKRIRISEILAPLTHPAELVTHPAVSKTYKSTCLATMASDLIHLIEVEQNTLNDLNKLLQVLDGEDWFYLLEENMGLPEYDHGLDESREKESDKGDKTGDNSADKTGDSQPEQKNGKQSEDSDKDEKPADDNKRITRLSSSSPDNSQNVTDPFFALPKTLAMYEEAQRKQAEELQEGGDELELVQQDLVNYLQVSIQRQYEYIQNLTTLRNGVVKADRYKSDLLKWGKEMHEKKN</sequence>
<keyword evidence="2" id="KW-1185">Reference proteome</keyword>
<name>A0ACD0WI66_CLALS</name>
<accession>A0ACD0WI66</accession>
<gene>
    <name evidence="1" type="ORF">EJF14_20920</name>
</gene>
<protein>
    <submittedName>
        <fullName evidence="1">Transcriptional regulatory protein</fullName>
    </submittedName>
</protein>
<reference evidence="2" key="1">
    <citation type="journal article" date="2019" name="MBio">
        <title>Comparative genomics for the elucidation of multidrug resistance (MDR) in Candida lusitaniae.</title>
        <authorList>
            <person name="Kannan A."/>
            <person name="Asner S.A."/>
            <person name="Trachsel E."/>
            <person name="Kelly S."/>
            <person name="Parker J."/>
            <person name="Sanglard D."/>
        </authorList>
    </citation>
    <scope>NUCLEOTIDE SEQUENCE [LARGE SCALE GENOMIC DNA]</scope>
    <source>
        <strain evidence="2">P1</strain>
    </source>
</reference>
<dbReference type="EMBL" id="CP038485">
    <property type="protein sequence ID" value="QFZ26998.1"/>
    <property type="molecule type" value="Genomic_DNA"/>
</dbReference>
<organism evidence="1 2">
    <name type="scientific">Clavispora lusitaniae</name>
    <name type="common">Candida lusitaniae</name>
    <dbReference type="NCBI Taxonomy" id="36911"/>
    <lineage>
        <taxon>Eukaryota</taxon>
        <taxon>Fungi</taxon>
        <taxon>Dikarya</taxon>
        <taxon>Ascomycota</taxon>
        <taxon>Saccharomycotina</taxon>
        <taxon>Pichiomycetes</taxon>
        <taxon>Metschnikowiaceae</taxon>
        <taxon>Clavispora</taxon>
    </lineage>
</organism>
<evidence type="ECO:0000313" key="1">
    <source>
        <dbReference type="EMBL" id="QFZ26998.1"/>
    </source>
</evidence>